<dbReference type="Pfam" id="PF06249">
    <property type="entry name" value="EutQ"/>
    <property type="match status" value="1"/>
</dbReference>
<name>A0A418SM69_9RHOB</name>
<dbReference type="InterPro" id="IPR010424">
    <property type="entry name" value="EutQ"/>
</dbReference>
<dbReference type="OrthoDB" id="9799053at2"/>
<sequence length="116" mass="12585">MPIHKFTIADASLKRSPGQDGDIFTGNLLDQRHGGPVTIGFGRYGPNQTLEETMAVHDTMVVLEGKITVSDNQMSVTAGPGEIIAMQKGDKVTICSHEEGTVTAYVTYPHWQQPDT</sequence>
<gene>
    <name evidence="1" type="ORF">D3P04_21965</name>
</gene>
<dbReference type="AlphaFoldDB" id="A0A418SM69"/>
<evidence type="ECO:0000313" key="1">
    <source>
        <dbReference type="EMBL" id="RJE82024.1"/>
    </source>
</evidence>
<evidence type="ECO:0000313" key="2">
    <source>
        <dbReference type="Proteomes" id="UP000284202"/>
    </source>
</evidence>
<organism evidence="1 2">
    <name type="scientific">Paracoccus onubensis</name>
    <dbReference type="NCBI Taxonomy" id="1675788"/>
    <lineage>
        <taxon>Bacteria</taxon>
        <taxon>Pseudomonadati</taxon>
        <taxon>Pseudomonadota</taxon>
        <taxon>Alphaproteobacteria</taxon>
        <taxon>Rhodobacterales</taxon>
        <taxon>Paracoccaceae</taxon>
        <taxon>Paracoccus</taxon>
    </lineage>
</organism>
<dbReference type="InterPro" id="IPR014710">
    <property type="entry name" value="RmlC-like_jellyroll"/>
</dbReference>
<dbReference type="Proteomes" id="UP000284202">
    <property type="component" value="Unassembled WGS sequence"/>
</dbReference>
<reference evidence="2" key="1">
    <citation type="submission" date="2018-09" db="EMBL/GenBank/DDBJ databases">
        <title>Acidovorax cavernicola nov. sp. isolated from Gruta de las Maravillas (Aracena, Spain).</title>
        <authorList>
            <person name="Jurado V."/>
            <person name="Gutierrez-Patricio S."/>
            <person name="Gonzalez-Pimentel J.L."/>
            <person name="Miller A.Z."/>
            <person name="Laiz L."/>
            <person name="Saiz-Jimenez C."/>
        </authorList>
    </citation>
    <scope>NUCLEOTIDE SEQUENCE [LARGE SCALE GENOMIC DNA]</scope>
    <source>
        <strain evidence="2">1011MAR3C25</strain>
    </source>
</reference>
<dbReference type="RefSeq" id="WP_119752023.1">
    <property type="nucleotide sequence ID" value="NZ_QZCG01000021.1"/>
</dbReference>
<keyword evidence="2" id="KW-1185">Reference proteome</keyword>
<proteinExistence type="predicted"/>
<accession>A0A418SM69</accession>
<dbReference type="SUPFAM" id="SSF51182">
    <property type="entry name" value="RmlC-like cupins"/>
    <property type="match status" value="1"/>
</dbReference>
<comment type="caution">
    <text evidence="1">The sequence shown here is derived from an EMBL/GenBank/DDBJ whole genome shotgun (WGS) entry which is preliminary data.</text>
</comment>
<dbReference type="EMBL" id="QZCG01000021">
    <property type="protein sequence ID" value="RJE82024.1"/>
    <property type="molecule type" value="Genomic_DNA"/>
</dbReference>
<protein>
    <submittedName>
        <fullName evidence="1">Ethanolamine utilization protein</fullName>
    </submittedName>
</protein>
<dbReference type="InterPro" id="IPR011051">
    <property type="entry name" value="RmlC_Cupin_sf"/>
</dbReference>
<dbReference type="Gene3D" id="2.60.120.10">
    <property type="entry name" value="Jelly Rolls"/>
    <property type="match status" value="1"/>
</dbReference>